<name>A0A6J8DUF2_MYTCO</name>
<dbReference type="PROSITE" id="PS50994">
    <property type="entry name" value="INTEGRASE"/>
    <property type="match status" value="1"/>
</dbReference>
<dbReference type="InterPro" id="IPR036397">
    <property type="entry name" value="RNaseH_sf"/>
</dbReference>
<reference evidence="2 3" key="1">
    <citation type="submission" date="2020-06" db="EMBL/GenBank/DDBJ databases">
        <authorList>
            <person name="Li R."/>
            <person name="Bekaert M."/>
        </authorList>
    </citation>
    <scope>NUCLEOTIDE SEQUENCE [LARGE SCALE GENOMIC DNA]</scope>
    <source>
        <strain evidence="3">wild</strain>
    </source>
</reference>
<dbReference type="PANTHER" id="PTHR37984:SF15">
    <property type="entry name" value="INTEGRASE CATALYTIC DOMAIN-CONTAINING PROTEIN"/>
    <property type="match status" value="1"/>
</dbReference>
<dbReference type="EMBL" id="CACVKT020007992">
    <property type="protein sequence ID" value="CAC5412258.1"/>
    <property type="molecule type" value="Genomic_DNA"/>
</dbReference>
<organism evidence="2 3">
    <name type="scientific">Mytilus coruscus</name>
    <name type="common">Sea mussel</name>
    <dbReference type="NCBI Taxonomy" id="42192"/>
    <lineage>
        <taxon>Eukaryota</taxon>
        <taxon>Metazoa</taxon>
        <taxon>Spiralia</taxon>
        <taxon>Lophotrochozoa</taxon>
        <taxon>Mollusca</taxon>
        <taxon>Bivalvia</taxon>
        <taxon>Autobranchia</taxon>
        <taxon>Pteriomorphia</taxon>
        <taxon>Mytilida</taxon>
        <taxon>Mytiloidea</taxon>
        <taxon>Mytilidae</taxon>
        <taxon>Mytilinae</taxon>
        <taxon>Mytilus</taxon>
    </lineage>
</organism>
<gene>
    <name evidence="2" type="ORF">MCOR_45257</name>
</gene>
<feature type="domain" description="Integrase catalytic" evidence="1">
    <location>
        <begin position="1"/>
        <end position="160"/>
    </location>
</feature>
<dbReference type="Pfam" id="PF00665">
    <property type="entry name" value="rve"/>
    <property type="match status" value="1"/>
</dbReference>
<proteinExistence type="predicted"/>
<keyword evidence="3" id="KW-1185">Reference proteome</keyword>
<dbReference type="GO" id="GO:0015074">
    <property type="term" value="P:DNA integration"/>
    <property type="evidence" value="ECO:0007669"/>
    <property type="project" value="InterPro"/>
</dbReference>
<dbReference type="Gene3D" id="3.30.420.10">
    <property type="entry name" value="Ribonuclease H-like superfamily/Ribonuclease H"/>
    <property type="match status" value="1"/>
</dbReference>
<dbReference type="InterPro" id="IPR050951">
    <property type="entry name" value="Retrovirus_Pol_polyprotein"/>
</dbReference>
<dbReference type="InterPro" id="IPR001584">
    <property type="entry name" value="Integrase_cat-core"/>
</dbReference>
<evidence type="ECO:0000313" key="2">
    <source>
        <dbReference type="EMBL" id="CAC5412258.1"/>
    </source>
</evidence>
<dbReference type="GO" id="GO:0003676">
    <property type="term" value="F:nucleic acid binding"/>
    <property type="evidence" value="ECO:0007669"/>
    <property type="project" value="InterPro"/>
</dbReference>
<dbReference type="Proteomes" id="UP000507470">
    <property type="component" value="Unassembled WGS sequence"/>
</dbReference>
<accession>A0A6J8DUF2</accession>
<dbReference type="PANTHER" id="PTHR37984">
    <property type="entry name" value="PROTEIN CBG26694"/>
    <property type="match status" value="1"/>
</dbReference>
<sequence>MQLVKTGVLMQRIATEILGELPETENGNKYILVVSDYFTKWTEAFPMPNMKAQTDAKIIVEEVVTRVGVPHYIHSDQGRQYESKLFQEMCRHLGITKTRTTPYHSQSDGMVERFNQTLENMFSAYVSDNHRDWDKQLPYVMMAYRSTEHEITGMSPNMLM</sequence>
<dbReference type="OrthoDB" id="10047254at2759"/>
<dbReference type="FunFam" id="3.30.420.10:FF:000032">
    <property type="entry name" value="Retrovirus-related Pol polyprotein from transposon 297-like Protein"/>
    <property type="match status" value="1"/>
</dbReference>
<dbReference type="AlphaFoldDB" id="A0A6J8DUF2"/>
<evidence type="ECO:0000259" key="1">
    <source>
        <dbReference type="PROSITE" id="PS50994"/>
    </source>
</evidence>
<evidence type="ECO:0000313" key="3">
    <source>
        <dbReference type="Proteomes" id="UP000507470"/>
    </source>
</evidence>
<dbReference type="SUPFAM" id="SSF53098">
    <property type="entry name" value="Ribonuclease H-like"/>
    <property type="match status" value="1"/>
</dbReference>
<protein>
    <recommendedName>
        <fullName evidence="1">Integrase catalytic domain-containing protein</fullName>
    </recommendedName>
</protein>
<dbReference type="InterPro" id="IPR012337">
    <property type="entry name" value="RNaseH-like_sf"/>
</dbReference>